<dbReference type="AlphaFoldDB" id="A0A975ZQ51"/>
<dbReference type="GeneID" id="80820169"/>
<proteinExistence type="predicted"/>
<gene>
    <name evidence="2" type="ORF">SAMN04487940_11859</name>
</gene>
<feature type="transmembrane region" description="Helical" evidence="1">
    <location>
        <begin position="50"/>
        <end position="70"/>
    </location>
</feature>
<evidence type="ECO:0000256" key="1">
    <source>
        <dbReference type="SAM" id="Phobius"/>
    </source>
</evidence>
<organism evidence="2 3">
    <name type="scientific">Marinovum algicola</name>
    <dbReference type="NCBI Taxonomy" id="42444"/>
    <lineage>
        <taxon>Bacteria</taxon>
        <taxon>Pseudomonadati</taxon>
        <taxon>Pseudomonadota</taxon>
        <taxon>Alphaproteobacteria</taxon>
        <taxon>Rhodobacterales</taxon>
        <taxon>Roseobacteraceae</taxon>
        <taxon>Marinovum</taxon>
    </lineage>
</organism>
<dbReference type="RefSeq" id="WP_074838390.1">
    <property type="nucleotide sequence ID" value="NZ_FNYY01000018.1"/>
</dbReference>
<feature type="transmembrane region" description="Helical" evidence="1">
    <location>
        <begin position="147"/>
        <end position="164"/>
    </location>
</feature>
<comment type="caution">
    <text evidence="2">The sequence shown here is derived from an EMBL/GenBank/DDBJ whole genome shotgun (WGS) entry which is preliminary data.</text>
</comment>
<protein>
    <submittedName>
        <fullName evidence="2">Oligosaccharide repeat unit polymerase</fullName>
    </submittedName>
</protein>
<reference evidence="2 3" key="1">
    <citation type="submission" date="2016-10" db="EMBL/GenBank/DDBJ databases">
        <authorList>
            <person name="Varghese N."/>
            <person name="Submissions S."/>
        </authorList>
    </citation>
    <scope>NUCLEOTIDE SEQUENCE [LARGE SCALE GENOMIC DNA]</scope>
    <source>
        <strain evidence="2 3">FF3</strain>
    </source>
</reference>
<keyword evidence="3" id="KW-1185">Reference proteome</keyword>
<feature type="transmembrane region" description="Helical" evidence="1">
    <location>
        <begin position="381"/>
        <end position="399"/>
    </location>
</feature>
<evidence type="ECO:0000313" key="2">
    <source>
        <dbReference type="EMBL" id="SEK01313.1"/>
    </source>
</evidence>
<dbReference type="Proteomes" id="UP000182932">
    <property type="component" value="Unassembled WGS sequence"/>
</dbReference>
<sequence length="424" mass="45557">MPALSPLVLLLVCWGLTVAVACLALAAPEAFDLVPVFMARHDLDPAAFTGLGALWHVTALSAWVVGHLAACTALPRRVATRSVPDLSRAAWLTFLANLVLLAVTLLWIGLTARQLGGLRALVILTTAEAITAREFLLQNKLFTGMRLFYAALPATGCLAAAILVAGRGRLSRRAHALCRATLLMNLVALTLLPIVMSQRLLLLQFTLSAYLAACLIRRRVFALPWLMTGAALFLTVWVLRETLINPAVATQAVPVGLQKLAFYTVNDLWNGFAPISSDVPRTWGAETFHGLAVLTFTDGLVDHAILPLAPAIDAVRGGGAFPIFTAPYVDFGPFGGAIVLVGLSFGLRLLFHRAQSSFLATIAYAQFGAALLFSSHGPYLLHQNLLASLIVVAVILRLARPAVRTRAEIIPLFLPRREMARDAA</sequence>
<feature type="transmembrane region" description="Helical" evidence="1">
    <location>
        <begin position="221"/>
        <end position="239"/>
    </location>
</feature>
<feature type="transmembrane region" description="Helical" evidence="1">
    <location>
        <begin position="91"/>
        <end position="110"/>
    </location>
</feature>
<keyword evidence="1" id="KW-1133">Transmembrane helix</keyword>
<dbReference type="EMBL" id="FNYY01000018">
    <property type="protein sequence ID" value="SEK01313.1"/>
    <property type="molecule type" value="Genomic_DNA"/>
</dbReference>
<feature type="transmembrane region" description="Helical" evidence="1">
    <location>
        <begin position="176"/>
        <end position="194"/>
    </location>
</feature>
<evidence type="ECO:0000313" key="3">
    <source>
        <dbReference type="Proteomes" id="UP000182932"/>
    </source>
</evidence>
<feature type="transmembrane region" description="Helical" evidence="1">
    <location>
        <begin position="358"/>
        <end position="375"/>
    </location>
</feature>
<accession>A0A975ZQ51</accession>
<keyword evidence="1" id="KW-0472">Membrane</keyword>
<name>A0A975ZQ51_9RHOB</name>
<feature type="transmembrane region" description="Helical" evidence="1">
    <location>
        <begin position="331"/>
        <end position="351"/>
    </location>
</feature>
<keyword evidence="1" id="KW-0812">Transmembrane</keyword>